<dbReference type="GO" id="GO:0005886">
    <property type="term" value="C:plasma membrane"/>
    <property type="evidence" value="ECO:0007669"/>
    <property type="project" value="UniProtKB-SubCell"/>
</dbReference>
<keyword evidence="5 7" id="KW-1133">Transmembrane helix</keyword>
<name>A0A975FIW2_LOWBP</name>
<evidence type="ECO:0000313" key="9">
    <source>
        <dbReference type="EMBL" id="QTX02680.1"/>
    </source>
</evidence>
<dbReference type="PANTHER" id="PTHR43163">
    <property type="entry name" value="DIPEPTIDE TRANSPORT SYSTEM PERMEASE PROTEIN DPPB-RELATED"/>
    <property type="match status" value="1"/>
</dbReference>
<dbReference type="PANTHER" id="PTHR43163:SF6">
    <property type="entry name" value="DIPEPTIDE TRANSPORT SYSTEM PERMEASE PROTEIN DPPB-RELATED"/>
    <property type="match status" value="1"/>
</dbReference>
<evidence type="ECO:0000259" key="8">
    <source>
        <dbReference type="PROSITE" id="PS50928"/>
    </source>
</evidence>
<gene>
    <name evidence="9" type="primary">dppB</name>
    <name evidence="9" type="ORF">LFWB_1100</name>
</gene>
<protein>
    <submittedName>
        <fullName evidence="9">ABC-type peptide/nickel transport system permease protein</fullName>
    </submittedName>
</protein>
<evidence type="ECO:0000256" key="6">
    <source>
        <dbReference type="ARBA" id="ARBA00023136"/>
    </source>
</evidence>
<keyword evidence="10" id="KW-1185">Reference proteome</keyword>
<dbReference type="Pfam" id="PF00528">
    <property type="entry name" value="BPD_transp_1"/>
    <property type="match status" value="1"/>
</dbReference>
<evidence type="ECO:0000256" key="2">
    <source>
        <dbReference type="ARBA" id="ARBA00022448"/>
    </source>
</evidence>
<dbReference type="KEGG" id="pluf:LFWB_1100"/>
<comment type="similarity">
    <text evidence="7">Belongs to the binding-protein-dependent transport system permease family.</text>
</comment>
<dbReference type="InterPro" id="IPR000515">
    <property type="entry name" value="MetI-like"/>
</dbReference>
<organism evidence="9 10">
    <name type="scientific">Loofah witches'-broom phytoplasma</name>
    <dbReference type="NCBI Taxonomy" id="35773"/>
    <lineage>
        <taxon>Bacteria</taxon>
        <taxon>Bacillati</taxon>
        <taxon>Mycoplasmatota</taxon>
        <taxon>Mollicutes</taxon>
        <taxon>Acholeplasmatales</taxon>
        <taxon>Acholeplasmataceae</taxon>
        <taxon>Candidatus Phytoplasma</taxon>
        <taxon>16SrVIII (Loofah witches'-broom group)</taxon>
    </lineage>
</organism>
<dbReference type="Pfam" id="PF19300">
    <property type="entry name" value="BPD_transp_1_N"/>
    <property type="match status" value="1"/>
</dbReference>
<evidence type="ECO:0000313" key="10">
    <source>
        <dbReference type="Proteomes" id="UP000672038"/>
    </source>
</evidence>
<dbReference type="SUPFAM" id="SSF161098">
    <property type="entry name" value="MetI-like"/>
    <property type="match status" value="1"/>
</dbReference>
<feature type="transmembrane region" description="Helical" evidence="7">
    <location>
        <begin position="271"/>
        <end position="298"/>
    </location>
</feature>
<evidence type="ECO:0000256" key="4">
    <source>
        <dbReference type="ARBA" id="ARBA00022692"/>
    </source>
</evidence>
<feature type="transmembrane region" description="Helical" evidence="7">
    <location>
        <begin position="173"/>
        <end position="191"/>
    </location>
</feature>
<feature type="transmembrane region" description="Helical" evidence="7">
    <location>
        <begin position="9"/>
        <end position="26"/>
    </location>
</feature>
<dbReference type="Gene3D" id="1.10.3720.10">
    <property type="entry name" value="MetI-like"/>
    <property type="match status" value="1"/>
</dbReference>
<proteinExistence type="inferred from homology"/>
<feature type="domain" description="ABC transmembrane type-1" evidence="8">
    <location>
        <begin position="95"/>
        <end position="295"/>
    </location>
</feature>
<evidence type="ECO:0000256" key="1">
    <source>
        <dbReference type="ARBA" id="ARBA00004651"/>
    </source>
</evidence>
<feature type="transmembrane region" description="Helical" evidence="7">
    <location>
        <begin position="230"/>
        <end position="251"/>
    </location>
</feature>
<dbReference type="CDD" id="cd06261">
    <property type="entry name" value="TM_PBP2"/>
    <property type="match status" value="1"/>
</dbReference>
<dbReference type="EMBL" id="CP054393">
    <property type="protein sequence ID" value="QTX02680.1"/>
    <property type="molecule type" value="Genomic_DNA"/>
</dbReference>
<dbReference type="RefSeq" id="WP_210954756.1">
    <property type="nucleotide sequence ID" value="NZ_CP054393.1"/>
</dbReference>
<keyword evidence="2 7" id="KW-0813">Transport</keyword>
<feature type="transmembrane region" description="Helical" evidence="7">
    <location>
        <begin position="131"/>
        <end position="153"/>
    </location>
</feature>
<dbReference type="AlphaFoldDB" id="A0A975FIW2"/>
<reference evidence="9" key="1">
    <citation type="submission" date="2020-06" db="EMBL/GenBank/DDBJ databases">
        <title>Complete genome sequence of Candidatus Phytoplasma luffae NCHU2019.</title>
        <authorList>
            <person name="Cho S.-T."/>
            <person name="Tan C.-M."/>
            <person name="Li J.-R."/>
            <person name="Chien Y.-Y."/>
            <person name="Chiu Y.-C."/>
            <person name="Yang J.-Y."/>
            <person name="Kuo C.-H."/>
        </authorList>
    </citation>
    <scope>NUCLEOTIDE SEQUENCE</scope>
    <source>
        <strain evidence="9">NCHU2019</strain>
    </source>
</reference>
<dbReference type="PROSITE" id="PS50928">
    <property type="entry name" value="ABC_TM1"/>
    <property type="match status" value="1"/>
</dbReference>
<evidence type="ECO:0000256" key="7">
    <source>
        <dbReference type="RuleBase" id="RU363032"/>
    </source>
</evidence>
<dbReference type="InterPro" id="IPR045621">
    <property type="entry name" value="BPD_transp_1_N"/>
</dbReference>
<evidence type="ECO:0000256" key="5">
    <source>
        <dbReference type="ARBA" id="ARBA00022989"/>
    </source>
</evidence>
<dbReference type="Proteomes" id="UP000672038">
    <property type="component" value="Chromosome"/>
</dbReference>
<keyword evidence="6 7" id="KW-0472">Membrane</keyword>
<dbReference type="InterPro" id="IPR035906">
    <property type="entry name" value="MetI-like_sf"/>
</dbReference>
<evidence type="ECO:0000256" key="3">
    <source>
        <dbReference type="ARBA" id="ARBA00022475"/>
    </source>
</evidence>
<sequence>MRYIIKKIFYNFLIVFFIFLISFFILRKTTDPVTTIIGSKNLTSEKIEIHKKEFGLDGNIIEQFKRYSLSILKLDFGKSYEDLNESVFDIFIFHFCNTLKLSLWSCFFGSFLGIFLGILSKFYNSKKNIFFDIFSIVIISTPSFIIGFLLQYFLAYKLDLFNISYFGDFTDMFLPIATLSLVISTYIFKITQNTIEECLKQPYVKAAYAKGLSKKAVYFKHVFKNALAPILSYIGLMFSFLVSGTAVIEYIFNIRGVGHLIKESFNKQNLNLLQCTIICLSIFITFFNLFLEFILLYINPQLNKKK</sequence>
<accession>A0A975FIW2</accession>
<dbReference type="GO" id="GO:0055085">
    <property type="term" value="P:transmembrane transport"/>
    <property type="evidence" value="ECO:0007669"/>
    <property type="project" value="InterPro"/>
</dbReference>
<keyword evidence="3" id="KW-1003">Cell membrane</keyword>
<keyword evidence="4 7" id="KW-0812">Transmembrane</keyword>
<comment type="subcellular location">
    <subcellularLocation>
        <location evidence="1 7">Cell membrane</location>
        <topology evidence="1 7">Multi-pass membrane protein</topology>
    </subcellularLocation>
</comment>
<feature type="transmembrane region" description="Helical" evidence="7">
    <location>
        <begin position="101"/>
        <end position="119"/>
    </location>
</feature>